<dbReference type="Pfam" id="PF16233">
    <property type="entry name" value="DUF4893"/>
    <property type="match status" value="1"/>
</dbReference>
<dbReference type="PROSITE" id="PS51257">
    <property type="entry name" value="PROKAR_LIPOPROTEIN"/>
    <property type="match status" value="1"/>
</dbReference>
<feature type="chain" id="PRO_5030736536" evidence="1">
    <location>
        <begin position="27"/>
        <end position="199"/>
    </location>
</feature>
<keyword evidence="3" id="KW-1185">Reference proteome</keyword>
<evidence type="ECO:0000313" key="2">
    <source>
        <dbReference type="EMBL" id="MVS99204.1"/>
    </source>
</evidence>
<evidence type="ECO:0000256" key="1">
    <source>
        <dbReference type="SAM" id="SignalP"/>
    </source>
</evidence>
<gene>
    <name evidence="2" type="ORF">GO014_09245</name>
</gene>
<proteinExistence type="predicted"/>
<reference evidence="2 3" key="1">
    <citation type="submission" date="2019-12" db="EMBL/GenBank/DDBJ databases">
        <title>Devosia maris sp. nov., isolated from the deep seawater.</title>
        <authorList>
            <person name="Liu Y."/>
        </authorList>
    </citation>
    <scope>NUCLEOTIDE SEQUENCE [LARGE SCALE GENOMIC DNA]</scope>
    <source>
        <strain evidence="2 3">L53-10-65</strain>
    </source>
</reference>
<dbReference type="RefSeq" id="WP_157290083.1">
    <property type="nucleotide sequence ID" value="NZ_WQRF01000002.1"/>
</dbReference>
<protein>
    <submittedName>
        <fullName evidence="2">DUF4893 domain-containing protein</fullName>
    </submittedName>
</protein>
<comment type="caution">
    <text evidence="2">The sequence shown here is derived from an EMBL/GenBank/DDBJ whole genome shotgun (WGS) entry which is preliminary data.</text>
</comment>
<keyword evidence="1" id="KW-0732">Signal</keyword>
<dbReference type="AlphaFoldDB" id="A0A7X3FR28"/>
<accession>A0A7X3FR28</accession>
<feature type="signal peptide" evidence="1">
    <location>
        <begin position="1"/>
        <end position="26"/>
    </location>
</feature>
<organism evidence="2 3">
    <name type="scientific">Devosia marina</name>
    <dbReference type="NCBI Taxonomy" id="2683198"/>
    <lineage>
        <taxon>Bacteria</taxon>
        <taxon>Pseudomonadati</taxon>
        <taxon>Pseudomonadota</taxon>
        <taxon>Alphaproteobacteria</taxon>
        <taxon>Hyphomicrobiales</taxon>
        <taxon>Devosiaceae</taxon>
        <taxon>Devosia</taxon>
    </lineage>
</organism>
<dbReference type="Proteomes" id="UP000438106">
    <property type="component" value="Unassembled WGS sequence"/>
</dbReference>
<sequence>MRNIPTRRFAALLLAAVLMPVVSTLACQVPDAAPITPFDGDRMTGFEAARSRGLAEALLSDNAADRALVSTLFALGETPISQMPDGNYRCRTIKLGGLLPLTTYTQFACTVSNDGARIEKLTGSQRFSGNLLPSDGGGLFYWGTLHYGDEAPMNYRADPERSQVGCVYKVDGKPVRYRLELPFPRFESTHDVIELVPTR</sequence>
<name>A0A7X3FR28_9HYPH</name>
<dbReference type="EMBL" id="WQRF01000002">
    <property type="protein sequence ID" value="MVS99204.1"/>
    <property type="molecule type" value="Genomic_DNA"/>
</dbReference>
<dbReference type="InterPro" id="IPR032609">
    <property type="entry name" value="DUF4893"/>
</dbReference>
<evidence type="ECO:0000313" key="3">
    <source>
        <dbReference type="Proteomes" id="UP000438106"/>
    </source>
</evidence>